<comment type="function">
    <text evidence="5">Catalyzes the specific phosphorylation of arginine residues in proteins.</text>
</comment>
<evidence type="ECO:0000256" key="6">
    <source>
        <dbReference type="PROSITE-ProRule" id="PRU00843"/>
    </source>
</evidence>
<comment type="similarity">
    <text evidence="5 6 7">Belongs to the ATP:guanido phosphotransferase family.</text>
</comment>
<dbReference type="InterPro" id="IPR023660">
    <property type="entry name" value="Arg_Kinase"/>
</dbReference>
<evidence type="ECO:0000313" key="9">
    <source>
        <dbReference type="EMBL" id="APM37531.1"/>
    </source>
</evidence>
<keyword evidence="3 5" id="KW-0418">Kinase</keyword>
<dbReference type="PANTHER" id="PTHR11547">
    <property type="entry name" value="ARGININE OR CREATINE KINASE"/>
    <property type="match status" value="1"/>
</dbReference>
<reference evidence="9 10" key="1">
    <citation type="submission" date="2016-12" db="EMBL/GenBank/DDBJ databases">
        <title>Complete genome sequence of Clostridium kluyveri JZZ isolated from the pit mud of a Chinese flavor liquor-making factory.</title>
        <authorList>
            <person name="Wang Y."/>
        </authorList>
    </citation>
    <scope>NUCLEOTIDE SEQUENCE [LARGE SCALE GENOMIC DNA]</scope>
    <source>
        <strain evidence="9 10">JZZ</strain>
    </source>
</reference>
<dbReference type="Proteomes" id="UP000184604">
    <property type="component" value="Chromosome"/>
</dbReference>
<dbReference type="EC" id="2.7.14.1" evidence="5"/>
<keyword evidence="4 5" id="KW-0067">ATP-binding</keyword>
<dbReference type="PANTHER" id="PTHR11547:SF38">
    <property type="entry name" value="ARGININE KINASE 1-RELATED"/>
    <property type="match status" value="1"/>
</dbReference>
<dbReference type="Pfam" id="PF00217">
    <property type="entry name" value="ATP-gua_Ptrans"/>
    <property type="match status" value="1"/>
</dbReference>
<dbReference type="NCBIfam" id="NF002194">
    <property type="entry name" value="PRK01059.1-4"/>
    <property type="match status" value="1"/>
</dbReference>
<feature type="binding site" evidence="5 6">
    <location>
        <position position="82"/>
    </location>
    <ligand>
        <name>ATP</name>
        <dbReference type="ChEBI" id="CHEBI:30616"/>
    </ligand>
</feature>
<dbReference type="GO" id="GO:0005524">
    <property type="term" value="F:ATP binding"/>
    <property type="evidence" value="ECO:0007669"/>
    <property type="project" value="UniProtKB-UniRule"/>
</dbReference>
<dbReference type="OrthoDB" id="9791353at2"/>
<feature type="binding site" evidence="5 6">
    <location>
        <position position="116"/>
    </location>
    <ligand>
        <name>ATP</name>
        <dbReference type="ChEBI" id="CHEBI:30616"/>
    </ligand>
</feature>
<keyword evidence="5" id="KW-0021">Allosteric enzyme</keyword>
<protein>
    <recommendedName>
        <fullName evidence="5">Protein-arginine kinase</fullName>
        <ecNumber evidence="5">2.7.14.1</ecNumber>
    </recommendedName>
</protein>
<dbReference type="PROSITE" id="PS00112">
    <property type="entry name" value="PHOSPHAGEN_KINASE"/>
    <property type="match status" value="1"/>
</dbReference>
<organism evidence="9 10">
    <name type="scientific">Clostridium kluyveri</name>
    <dbReference type="NCBI Taxonomy" id="1534"/>
    <lineage>
        <taxon>Bacteria</taxon>
        <taxon>Bacillati</taxon>
        <taxon>Bacillota</taxon>
        <taxon>Clostridia</taxon>
        <taxon>Eubacteriales</taxon>
        <taxon>Clostridiaceae</taxon>
        <taxon>Clostridium</taxon>
    </lineage>
</organism>
<evidence type="ECO:0000256" key="3">
    <source>
        <dbReference type="ARBA" id="ARBA00022777"/>
    </source>
</evidence>
<comment type="activity regulation">
    <text evidence="5">Appears to be allosterically activated by the binding of pArg-containing polypeptides to the pArg-binding pocket localized in the C-terminal domain of McsB.</text>
</comment>
<comment type="catalytic activity">
    <reaction evidence="5">
        <text>L-arginyl-[protein] + ATP = N(omega)-phospho-L-arginyl-[protein] + ADP + H(+)</text>
        <dbReference type="Rhea" id="RHEA:43384"/>
        <dbReference type="Rhea" id="RHEA-COMP:10532"/>
        <dbReference type="Rhea" id="RHEA-COMP:10533"/>
        <dbReference type="ChEBI" id="CHEBI:15378"/>
        <dbReference type="ChEBI" id="CHEBI:29965"/>
        <dbReference type="ChEBI" id="CHEBI:30616"/>
        <dbReference type="ChEBI" id="CHEBI:83226"/>
        <dbReference type="ChEBI" id="CHEBI:456216"/>
        <dbReference type="EC" id="2.7.14.1"/>
    </reaction>
</comment>
<sequence>MNNWVTTYEDHNYGLVISSRIRLARNLAKIPFSHKLNIEESKKVIKNVENAFYTFSNTEEKFKSNYLWNKNDNEKNIYLEKHLISKNLIDNSSKAAFILDDKETISIMINEEDHVRIQCITGGLNLEEVYDVSEKIDDLLEENLEYAFDEKLGYLTACPTNVGTGLRASVMLHLPSLSLNNQINGLLNALAQVGMTIRGLYGEGSKAIGNIYQISNQVTLGRSEEEILSNLKALVLQIINQEIISRENLMKKYKYELEDKIYRALGVLKSAVLLNSSECLKLLSDVRLGVEMGIIKDVNGITLNKLLVESQPATIQKIYGESLSNKDRDFNRAKFVREKLAVNTA</sequence>
<dbReference type="AlphaFoldDB" id="A0A1L5F3E0"/>
<dbReference type="HAMAP" id="MF_00602">
    <property type="entry name" value="Prot_Arg_kinase"/>
    <property type="match status" value="1"/>
</dbReference>
<feature type="binding site" evidence="5 6">
    <location>
        <begin position="167"/>
        <end position="171"/>
    </location>
    <ligand>
        <name>ATP</name>
        <dbReference type="ChEBI" id="CHEBI:30616"/>
    </ligand>
</feature>
<gene>
    <name evidence="5" type="primary">mcsB</name>
    <name evidence="9" type="ORF">BS101_01585</name>
</gene>
<accession>A0A1L5F3E0</accession>
<dbReference type="CDD" id="cd07930">
    <property type="entry name" value="bacterial_phosphagen_kinase"/>
    <property type="match status" value="1"/>
</dbReference>
<name>A0A1L5F3E0_CLOKL</name>
<dbReference type="GO" id="GO:0004111">
    <property type="term" value="F:creatine kinase activity"/>
    <property type="evidence" value="ECO:0007669"/>
    <property type="project" value="InterPro"/>
</dbReference>
<evidence type="ECO:0000256" key="7">
    <source>
        <dbReference type="RuleBase" id="RU000505"/>
    </source>
</evidence>
<dbReference type="InterPro" id="IPR022414">
    <property type="entry name" value="ATP-guanido_PTrfase_cat"/>
</dbReference>
<evidence type="ECO:0000259" key="8">
    <source>
        <dbReference type="PROSITE" id="PS51510"/>
    </source>
</evidence>
<dbReference type="Gene3D" id="3.30.590.10">
    <property type="entry name" value="Glutamine synthetase/guanido kinase, catalytic domain"/>
    <property type="match status" value="1"/>
</dbReference>
<dbReference type="InterPro" id="IPR014746">
    <property type="entry name" value="Gln_synth/guanido_kin_cat_dom"/>
</dbReference>
<dbReference type="SUPFAM" id="SSF55931">
    <property type="entry name" value="Glutamine synthetase/guanido kinase"/>
    <property type="match status" value="1"/>
</dbReference>
<feature type="binding site" evidence="5 6">
    <location>
        <begin position="18"/>
        <end position="22"/>
    </location>
    <ligand>
        <name>ATP</name>
        <dbReference type="ChEBI" id="CHEBI:30616"/>
    </ligand>
</feature>
<dbReference type="PROSITE" id="PS51510">
    <property type="entry name" value="PHOSPHAGEN_KINASE_C"/>
    <property type="match status" value="1"/>
</dbReference>
<dbReference type="InterPro" id="IPR000749">
    <property type="entry name" value="ATP-guanido_PTrfase"/>
</dbReference>
<dbReference type="RefSeq" id="WP_073537237.1">
    <property type="nucleotide sequence ID" value="NZ_CP018335.1"/>
</dbReference>
<dbReference type="InterPro" id="IPR022415">
    <property type="entry name" value="ATP-guanido_PTrfase_AS"/>
</dbReference>
<evidence type="ECO:0000313" key="10">
    <source>
        <dbReference type="Proteomes" id="UP000184604"/>
    </source>
</evidence>
<evidence type="ECO:0000256" key="4">
    <source>
        <dbReference type="ARBA" id="ARBA00022840"/>
    </source>
</evidence>
<keyword evidence="1 5" id="KW-0808">Transferase</keyword>
<dbReference type="GO" id="GO:1990424">
    <property type="term" value="F:protein arginine kinase activity"/>
    <property type="evidence" value="ECO:0007669"/>
    <property type="project" value="UniProtKB-EC"/>
</dbReference>
<feature type="domain" description="Phosphagen kinase C-terminal" evidence="8">
    <location>
        <begin position="15"/>
        <end position="245"/>
    </location>
</feature>
<proteinExistence type="inferred from homology"/>
<dbReference type="GO" id="GO:0046314">
    <property type="term" value="P:phosphocreatine biosynthetic process"/>
    <property type="evidence" value="ECO:0007669"/>
    <property type="project" value="InterPro"/>
</dbReference>
<keyword evidence="2 5" id="KW-0547">Nucleotide-binding</keyword>
<feature type="short sequence motif" description="RDXXRA motif of the pArg binding pocket involved in allosteric regulation" evidence="5">
    <location>
        <begin position="328"/>
        <end position="333"/>
    </location>
</feature>
<dbReference type="EMBL" id="CP018335">
    <property type="protein sequence ID" value="APM37531.1"/>
    <property type="molecule type" value="Genomic_DNA"/>
</dbReference>
<feature type="binding site" evidence="5 6">
    <location>
        <begin position="198"/>
        <end position="203"/>
    </location>
    <ligand>
        <name>ATP</name>
        <dbReference type="ChEBI" id="CHEBI:30616"/>
    </ligand>
</feature>
<evidence type="ECO:0000256" key="2">
    <source>
        <dbReference type="ARBA" id="ARBA00022741"/>
    </source>
</evidence>
<dbReference type="GO" id="GO:0005615">
    <property type="term" value="C:extracellular space"/>
    <property type="evidence" value="ECO:0007669"/>
    <property type="project" value="TreeGrafter"/>
</dbReference>
<evidence type="ECO:0000256" key="1">
    <source>
        <dbReference type="ARBA" id="ARBA00022679"/>
    </source>
</evidence>
<evidence type="ECO:0000256" key="5">
    <source>
        <dbReference type="HAMAP-Rule" id="MF_00602"/>
    </source>
</evidence>